<proteinExistence type="inferred from homology"/>
<dbReference type="InterPro" id="IPR023050">
    <property type="entry name" value="PyrR"/>
</dbReference>
<dbReference type="HAMAP" id="MF_01219">
    <property type="entry name" value="PyrR"/>
    <property type="match status" value="1"/>
</dbReference>
<keyword evidence="3" id="KW-0804">Transcription</keyword>
<keyword evidence="2" id="KW-0805">Transcription regulation</keyword>
<dbReference type="CDD" id="cd06223">
    <property type="entry name" value="PRTases_typeI"/>
    <property type="match status" value="1"/>
</dbReference>
<dbReference type="NCBIfam" id="NF003549">
    <property type="entry name" value="PRK05205.1-5"/>
    <property type="match status" value="1"/>
</dbReference>
<evidence type="ECO:0000259" key="4">
    <source>
        <dbReference type="Pfam" id="PF00156"/>
    </source>
</evidence>
<evidence type="ECO:0000256" key="2">
    <source>
        <dbReference type="ARBA" id="ARBA00023015"/>
    </source>
</evidence>
<dbReference type="Pfam" id="PF00156">
    <property type="entry name" value="Pribosyltran"/>
    <property type="match status" value="1"/>
</dbReference>
<gene>
    <name evidence="5" type="ORF">MNBD_NITROSPINAE04-2260</name>
</gene>
<dbReference type="AlphaFoldDB" id="A0A3B1D417"/>
<dbReference type="Gene3D" id="3.40.50.2020">
    <property type="match status" value="1"/>
</dbReference>
<dbReference type="InterPro" id="IPR000836">
    <property type="entry name" value="PRTase_dom"/>
</dbReference>
<dbReference type="InterPro" id="IPR050137">
    <property type="entry name" value="PyrR_bifunctional"/>
</dbReference>
<evidence type="ECO:0000256" key="3">
    <source>
        <dbReference type="ARBA" id="ARBA00023163"/>
    </source>
</evidence>
<feature type="domain" description="Phosphoribosyltransferase" evidence="4">
    <location>
        <begin position="41"/>
        <end position="178"/>
    </location>
</feature>
<dbReference type="NCBIfam" id="NF003545">
    <property type="entry name" value="PRK05205.1-1"/>
    <property type="match status" value="1"/>
</dbReference>
<organism evidence="5">
    <name type="scientific">hydrothermal vent metagenome</name>
    <dbReference type="NCBI Taxonomy" id="652676"/>
    <lineage>
        <taxon>unclassified sequences</taxon>
        <taxon>metagenomes</taxon>
        <taxon>ecological metagenomes</taxon>
    </lineage>
</organism>
<protein>
    <submittedName>
        <fullName evidence="5">Pyrimidine operon regulatory protein PyrR</fullName>
    </submittedName>
</protein>
<reference evidence="5" key="1">
    <citation type="submission" date="2018-06" db="EMBL/GenBank/DDBJ databases">
        <authorList>
            <person name="Zhirakovskaya E."/>
        </authorList>
    </citation>
    <scope>NUCLEOTIDE SEQUENCE</scope>
</reference>
<dbReference type="EMBL" id="UOGA01000249">
    <property type="protein sequence ID" value="VAX23497.1"/>
    <property type="molecule type" value="Genomic_DNA"/>
</dbReference>
<dbReference type="FunFam" id="3.40.50.2020:FF:000020">
    <property type="entry name" value="Bifunctional protein PyrR"/>
    <property type="match status" value="1"/>
</dbReference>
<sequence>MVNLVLPPDMPQDFILADKKKKNGGSAPDHDSDKSDHSVILTAQKQHQVITRMAHEIVEKNRSFENLVIVGVVTRGGVLAERLSAELKRITGAVISVGTLDPTLYRDDFKQKGAVLAAKITQIPFSIDNMTVLLVDDVLFTGRTINAAITHLFDMGRPKEIQLAVLIDRGHRELPIRPDYCGKNVPTQYVEKIRVRFLECDGKDIVLSGLGENADSEGKNG</sequence>
<name>A0A3B1D417_9ZZZZ</name>
<comment type="similarity">
    <text evidence="1">Belongs to the purine/pyrimidine phosphoribosyltransferase family. PyrR subfamily.</text>
</comment>
<accession>A0A3B1D417</accession>
<dbReference type="SUPFAM" id="SSF53271">
    <property type="entry name" value="PRTase-like"/>
    <property type="match status" value="1"/>
</dbReference>
<dbReference type="PANTHER" id="PTHR11608:SF0">
    <property type="entry name" value="BIFUNCTIONAL PROTEIN PYRR"/>
    <property type="match status" value="1"/>
</dbReference>
<evidence type="ECO:0000256" key="1">
    <source>
        <dbReference type="ARBA" id="ARBA00005565"/>
    </source>
</evidence>
<evidence type="ECO:0000313" key="5">
    <source>
        <dbReference type="EMBL" id="VAX23497.1"/>
    </source>
</evidence>
<dbReference type="InterPro" id="IPR029057">
    <property type="entry name" value="PRTase-like"/>
</dbReference>
<dbReference type="PANTHER" id="PTHR11608">
    <property type="entry name" value="BIFUNCTIONAL PROTEIN PYRR"/>
    <property type="match status" value="1"/>
</dbReference>